<dbReference type="PROSITE" id="PS50893">
    <property type="entry name" value="ABC_TRANSPORTER_2"/>
    <property type="match status" value="1"/>
</dbReference>
<comment type="similarity">
    <text evidence="1">Belongs to the ABC transporter superfamily.</text>
</comment>
<protein>
    <submittedName>
        <fullName evidence="7">ABC-type molybdenum transport system ATPase subunit/photorepair protein PhrA</fullName>
    </submittedName>
</protein>
<gene>
    <name evidence="7" type="ORF">FHS90_001021</name>
</gene>
<evidence type="ECO:0000256" key="3">
    <source>
        <dbReference type="ARBA" id="ARBA00022741"/>
    </source>
</evidence>
<keyword evidence="3" id="KW-0547">Nucleotide-binding</keyword>
<evidence type="ECO:0000256" key="1">
    <source>
        <dbReference type="ARBA" id="ARBA00005417"/>
    </source>
</evidence>
<dbReference type="InterPro" id="IPR003593">
    <property type="entry name" value="AAA+_ATPase"/>
</dbReference>
<evidence type="ECO:0000256" key="5">
    <source>
        <dbReference type="SAM" id="MobiDB-lite"/>
    </source>
</evidence>
<dbReference type="InterPro" id="IPR027417">
    <property type="entry name" value="P-loop_NTPase"/>
</dbReference>
<dbReference type="SUPFAM" id="SSF52540">
    <property type="entry name" value="P-loop containing nucleoside triphosphate hydrolases"/>
    <property type="match status" value="1"/>
</dbReference>
<reference evidence="7 8" key="1">
    <citation type="submission" date="2020-08" db="EMBL/GenBank/DDBJ databases">
        <title>Genomic Encyclopedia of Type Strains, Phase IV (KMG-IV): sequencing the most valuable type-strain genomes for metagenomic binning, comparative biology and taxonomic classification.</title>
        <authorList>
            <person name="Goeker M."/>
        </authorList>
    </citation>
    <scope>NUCLEOTIDE SEQUENCE [LARGE SCALE GENOMIC DNA]</scope>
    <source>
        <strain evidence="7 8">DSM 29854</strain>
    </source>
</reference>
<dbReference type="Proteomes" id="UP000563094">
    <property type="component" value="Unassembled WGS sequence"/>
</dbReference>
<dbReference type="PANTHER" id="PTHR43117">
    <property type="entry name" value="OSMOPROTECTANT IMPORT ATP-BINDING PROTEIN OSMV"/>
    <property type="match status" value="1"/>
</dbReference>
<feature type="domain" description="ABC transporter" evidence="6">
    <location>
        <begin position="66"/>
        <end position="287"/>
    </location>
</feature>
<dbReference type="GO" id="GO:0016887">
    <property type="term" value="F:ATP hydrolysis activity"/>
    <property type="evidence" value="ECO:0007669"/>
    <property type="project" value="InterPro"/>
</dbReference>
<evidence type="ECO:0000313" key="8">
    <source>
        <dbReference type="Proteomes" id="UP000563094"/>
    </source>
</evidence>
<dbReference type="Pfam" id="PF00005">
    <property type="entry name" value="ABC_tran"/>
    <property type="match status" value="1"/>
</dbReference>
<organism evidence="7 8">
    <name type="scientific">Rufibacter quisquiliarum</name>
    <dbReference type="NCBI Taxonomy" id="1549639"/>
    <lineage>
        <taxon>Bacteria</taxon>
        <taxon>Pseudomonadati</taxon>
        <taxon>Bacteroidota</taxon>
        <taxon>Cytophagia</taxon>
        <taxon>Cytophagales</taxon>
        <taxon>Hymenobacteraceae</taxon>
        <taxon>Rufibacter</taxon>
    </lineage>
</organism>
<evidence type="ECO:0000256" key="4">
    <source>
        <dbReference type="ARBA" id="ARBA00022840"/>
    </source>
</evidence>
<keyword evidence="4" id="KW-0067">ATP-binding</keyword>
<evidence type="ECO:0000313" key="7">
    <source>
        <dbReference type="EMBL" id="MBA9076317.1"/>
    </source>
</evidence>
<dbReference type="RefSeq" id="WP_220482989.1">
    <property type="nucleotide sequence ID" value="NZ_JACJIQ010000003.1"/>
</dbReference>
<dbReference type="Gene3D" id="3.40.50.300">
    <property type="entry name" value="P-loop containing nucleotide triphosphate hydrolases"/>
    <property type="match status" value="1"/>
</dbReference>
<proteinExistence type="inferred from homology"/>
<dbReference type="GO" id="GO:0005524">
    <property type="term" value="F:ATP binding"/>
    <property type="evidence" value="ECO:0007669"/>
    <property type="project" value="UniProtKB-KW"/>
</dbReference>
<dbReference type="AlphaFoldDB" id="A0A839GN19"/>
<keyword evidence="8" id="KW-1185">Reference proteome</keyword>
<dbReference type="SMART" id="SM00382">
    <property type="entry name" value="AAA"/>
    <property type="match status" value="1"/>
</dbReference>
<evidence type="ECO:0000259" key="6">
    <source>
        <dbReference type="PROSITE" id="PS50893"/>
    </source>
</evidence>
<accession>A0A839GN19</accession>
<comment type="caution">
    <text evidence="7">The sequence shown here is derived from an EMBL/GenBank/DDBJ whole genome shotgun (WGS) entry which is preliminary data.</text>
</comment>
<dbReference type="InterPro" id="IPR003439">
    <property type="entry name" value="ABC_transporter-like_ATP-bd"/>
</dbReference>
<keyword evidence="2" id="KW-0813">Transport</keyword>
<dbReference type="PANTHER" id="PTHR43117:SF4">
    <property type="entry name" value="OSMOPROTECTANT IMPORT ATP-BINDING PROTEIN OSMV"/>
    <property type="match status" value="1"/>
</dbReference>
<feature type="region of interest" description="Disordered" evidence="5">
    <location>
        <begin position="29"/>
        <end position="52"/>
    </location>
</feature>
<evidence type="ECO:0000256" key="2">
    <source>
        <dbReference type="ARBA" id="ARBA00022448"/>
    </source>
</evidence>
<sequence length="288" mass="31936">MATSPDEIPASITHVAVLQNGQLISAQPKERYQGTPEPEGNSPALNPAGLNDLLPASPPVRYQTLVELKEVTVRYGEKTVLDQVNWHVRPGEHWALLGHNGAGKTTLLSLLNGDNPQAFSKDITLFDRKRGTGETLWDIRKKIGFVSPELFQFFPYQNTCLEVVESGFYDTLGLHRKSQPGNAAQALAWLELLGIAQEKDKPLRNVSASVQRLCLLARALIKNPVLLILDEPCQGMDAQQRQRFKELLEVICAHSSTTLLYVTHYAQEIPACVTRVLRLEQGKVQALA</sequence>
<name>A0A839GN19_9BACT</name>
<dbReference type="EMBL" id="JACJIQ010000003">
    <property type="protein sequence ID" value="MBA9076317.1"/>
    <property type="molecule type" value="Genomic_DNA"/>
</dbReference>